<evidence type="ECO:0000259" key="2">
    <source>
        <dbReference type="Pfam" id="PF13400"/>
    </source>
</evidence>
<gene>
    <name evidence="3" type="ORF">J5474_02690</name>
</gene>
<proteinExistence type="predicted"/>
<keyword evidence="1" id="KW-0812">Transmembrane</keyword>
<evidence type="ECO:0000313" key="4">
    <source>
        <dbReference type="Proteomes" id="UP000675940"/>
    </source>
</evidence>
<keyword evidence="1" id="KW-1133">Transmembrane helix</keyword>
<name>A0A940RZV5_9RHOB</name>
<organism evidence="3 4">
    <name type="scientific">Sagittula salina</name>
    <dbReference type="NCBI Taxonomy" id="2820268"/>
    <lineage>
        <taxon>Bacteria</taxon>
        <taxon>Pseudomonadati</taxon>
        <taxon>Pseudomonadota</taxon>
        <taxon>Alphaproteobacteria</taxon>
        <taxon>Rhodobacterales</taxon>
        <taxon>Roseobacteraceae</taxon>
        <taxon>Sagittula</taxon>
    </lineage>
</organism>
<keyword evidence="1" id="KW-0472">Membrane</keyword>
<dbReference type="Gene3D" id="3.40.50.410">
    <property type="entry name" value="von Willebrand factor, type A domain"/>
    <property type="match status" value="1"/>
</dbReference>
<dbReference type="Proteomes" id="UP000675940">
    <property type="component" value="Unassembled WGS sequence"/>
</dbReference>
<evidence type="ECO:0000256" key="1">
    <source>
        <dbReference type="SAM" id="Phobius"/>
    </source>
</evidence>
<sequence length="622" mass="68056">MMLRKIPKAFPADRDLTAHKDMPARRSATGGWLGRFWNDQAGAMSYIALTGSLIMMIFAGIGIDMMHAELRRNKVQHTLDRAVLAAANMNNTRDEELVVRDYFRAMDMEEMLDSVDPDASQGSRRVTAEGKSEVDSTFLSLLGIDALEVTGRATAENSVAPTEISLVLDISGSMSGRKLAQLKSAAKTFVDTVLGEGGNDSRVTISIIPYNATVNLGPELAARYAIEMNHNFSTCATFTDAQFDTTELDPDTPMGQIAPFDPSSGRDIFVDQPWCSTGTTGNIIAHSADKAMINGFIDGLVAQGNTAIDLGMKWGVALLDPTAKEVIADLADAGLSPEAAQYRPAAYESTTQKFVVVMTDGENTEQRDLKDYMKNPDNMSNVWVDDHGTPGTGDDRWSIRVIDNPGDHRDVFYWPHASGRTPRYNNGPYSWVMDGAAPLVDGVATIESDSGRSRRKLKCSTYQSAGGNSGQSTLLETITSIDYSELAGTSDGNLDCTNYAPVQLNWMELFSTVKVSEYANRWIWQAFIDGKASYQQYRDAYYAWEVKVDGRTADNRLDRICEAAKQKGMVVYSIGVEAPERGRRAMGSCASSPAHFYDVTGGQLIDAFSSISDMLVELRLTE</sequence>
<feature type="transmembrane region" description="Helical" evidence="1">
    <location>
        <begin position="43"/>
        <end position="63"/>
    </location>
</feature>
<evidence type="ECO:0000313" key="3">
    <source>
        <dbReference type="EMBL" id="MBP0481397.1"/>
    </source>
</evidence>
<keyword evidence="4" id="KW-1185">Reference proteome</keyword>
<comment type="caution">
    <text evidence="3">The sequence shown here is derived from an EMBL/GenBank/DDBJ whole genome shotgun (WGS) entry which is preliminary data.</text>
</comment>
<dbReference type="InterPro" id="IPR028087">
    <property type="entry name" value="Tad_N"/>
</dbReference>
<dbReference type="RefSeq" id="WP_209359051.1">
    <property type="nucleotide sequence ID" value="NZ_JAGISH010000001.1"/>
</dbReference>
<dbReference type="AlphaFoldDB" id="A0A940RZV5"/>
<dbReference type="EMBL" id="JAGISH010000001">
    <property type="protein sequence ID" value="MBP0481397.1"/>
    <property type="molecule type" value="Genomic_DNA"/>
</dbReference>
<dbReference type="InterPro" id="IPR036465">
    <property type="entry name" value="vWFA_dom_sf"/>
</dbReference>
<protein>
    <submittedName>
        <fullName evidence="3">VWA domain-containing protein</fullName>
    </submittedName>
</protein>
<dbReference type="Pfam" id="PF13400">
    <property type="entry name" value="Tad"/>
    <property type="match status" value="1"/>
</dbReference>
<accession>A0A940RZV5</accession>
<reference evidence="3" key="1">
    <citation type="submission" date="2021-03" db="EMBL/GenBank/DDBJ databases">
        <title>Sagittula salina sp. nov. strain M10.9X isolated from the marine waste.</title>
        <authorList>
            <person name="Satari L."/>
            <person name="Molina-Menor E."/>
            <person name="Vidal-Verdu A."/>
            <person name="Pascual J."/>
            <person name="Pereto J."/>
            <person name="Porcar M."/>
        </authorList>
    </citation>
    <scope>NUCLEOTIDE SEQUENCE</scope>
    <source>
        <strain evidence="3">M10.9X</strain>
    </source>
</reference>
<feature type="domain" description="Putative Flp pilus-assembly TadG-like N-terminal" evidence="2">
    <location>
        <begin position="42"/>
        <end position="88"/>
    </location>
</feature>
<dbReference type="SUPFAM" id="SSF53300">
    <property type="entry name" value="vWA-like"/>
    <property type="match status" value="1"/>
</dbReference>